<proteinExistence type="predicted"/>
<dbReference type="PIRSF" id="PIRSF003113">
    <property type="entry name" value="BolA"/>
    <property type="match status" value="1"/>
</dbReference>
<dbReference type="PANTHER" id="PTHR46230">
    <property type="match status" value="1"/>
</dbReference>
<gene>
    <name evidence="1" type="ORF">MGWOODY_XGa334</name>
</gene>
<dbReference type="Pfam" id="PF01722">
    <property type="entry name" value="BolA"/>
    <property type="match status" value="1"/>
</dbReference>
<accession>A0A160TTN5</accession>
<dbReference type="AlphaFoldDB" id="A0A160TTN5"/>
<dbReference type="InterPro" id="IPR036065">
    <property type="entry name" value="BolA-like_sf"/>
</dbReference>
<reference evidence="1" key="1">
    <citation type="submission" date="2015-10" db="EMBL/GenBank/DDBJ databases">
        <authorList>
            <person name="Gilbert D.G."/>
        </authorList>
    </citation>
    <scope>NUCLEOTIDE SEQUENCE</scope>
</reference>
<dbReference type="InterPro" id="IPR002634">
    <property type="entry name" value="BolA"/>
</dbReference>
<dbReference type="GO" id="GO:0016226">
    <property type="term" value="P:iron-sulfur cluster assembly"/>
    <property type="evidence" value="ECO:0007669"/>
    <property type="project" value="TreeGrafter"/>
</dbReference>
<dbReference type="GO" id="GO:0051301">
    <property type="term" value="P:cell division"/>
    <property type="evidence" value="ECO:0007669"/>
    <property type="project" value="UniProtKB-KW"/>
</dbReference>
<evidence type="ECO:0000313" key="1">
    <source>
        <dbReference type="EMBL" id="CUS51299.1"/>
    </source>
</evidence>
<keyword evidence="1" id="KW-0132">Cell division</keyword>
<sequence length="109" mass="11861">MTHSIDDRQPTSDSGLTEIVSKKRAEMVREKLYQELEAEFVEVDDQSHLHAGHSGAAAGGSHFEVVVVSKAFEGLATLARHRLVYEAMGDAMKQAIHALSIKAYAPGEV</sequence>
<dbReference type="EMBL" id="CZRL01000059">
    <property type="protein sequence ID" value="CUS51299.1"/>
    <property type="molecule type" value="Genomic_DNA"/>
</dbReference>
<dbReference type="PANTHER" id="PTHR46230:SF3">
    <property type="entry name" value="SUFE-LIKE PROTEIN 1, CHLOROPLASTIC_MITOCHONDRIAL"/>
    <property type="match status" value="1"/>
</dbReference>
<dbReference type="Gene3D" id="3.30.300.90">
    <property type="entry name" value="BolA-like"/>
    <property type="match status" value="1"/>
</dbReference>
<dbReference type="SUPFAM" id="SSF82657">
    <property type="entry name" value="BolA-like"/>
    <property type="match status" value="1"/>
</dbReference>
<keyword evidence="1" id="KW-0131">Cell cycle</keyword>
<name>A0A160TTN5_9ZZZZ</name>
<protein>
    <submittedName>
        <fullName evidence="1">Cell division protein BolA</fullName>
    </submittedName>
</protein>
<organism evidence="1">
    <name type="scientific">hydrothermal vent metagenome</name>
    <dbReference type="NCBI Taxonomy" id="652676"/>
    <lineage>
        <taxon>unclassified sequences</taxon>
        <taxon>metagenomes</taxon>
        <taxon>ecological metagenomes</taxon>
    </lineage>
</organism>